<evidence type="ECO:0000256" key="5">
    <source>
        <dbReference type="SAM" id="Phobius"/>
    </source>
</evidence>
<evidence type="ECO:0000313" key="7">
    <source>
        <dbReference type="EMBL" id="OGZ38173.1"/>
    </source>
</evidence>
<dbReference type="InterPro" id="IPR007016">
    <property type="entry name" value="O-antigen_ligase-rel_domated"/>
</dbReference>
<dbReference type="Proteomes" id="UP000178787">
    <property type="component" value="Unassembled WGS sequence"/>
</dbReference>
<feature type="transmembrane region" description="Helical" evidence="5">
    <location>
        <begin position="187"/>
        <end position="202"/>
    </location>
</feature>
<feature type="transmembrane region" description="Helical" evidence="5">
    <location>
        <begin position="122"/>
        <end position="142"/>
    </location>
</feature>
<comment type="subcellular location">
    <subcellularLocation>
        <location evidence="1">Membrane</location>
        <topology evidence="1">Multi-pass membrane protein</topology>
    </subcellularLocation>
</comment>
<protein>
    <recommendedName>
        <fullName evidence="6">O-antigen ligase-related domain-containing protein</fullName>
    </recommendedName>
</protein>
<dbReference type="PANTHER" id="PTHR37422">
    <property type="entry name" value="TEICHURONIC ACID BIOSYNTHESIS PROTEIN TUAE"/>
    <property type="match status" value="1"/>
</dbReference>
<feature type="transmembrane region" description="Helical" evidence="5">
    <location>
        <begin position="92"/>
        <end position="110"/>
    </location>
</feature>
<sequence>MLKNIISFGIYLIVFSLPLYLLKVKILGIPFTVSELMVYGVFALCLFQKVQCFRPPNFLKKLKETGYFYPILLIFAGFTISTLFSSDIQTSAGIWKSWLISPLLFFIIFIDIIKDRTQIKKSLIASTLSGAGVALISLWHWFSGDLTFDGRLKAFYLSPNHLAMYLAPILILSLALWQFAKNKYQKILLVTGYWLLVVIIYLTYSYGAWLGLIGAGVFIFLSLRATPKKFFLLCFLIILLFILIFSQFQTQKAQNLFNFSRSSLESRLMIWRAAVEIIKDQPLIGIGPGTFQKYYLKYQSEFGPYLEWAAPQPHNLFLAFWLQTGLIGLIGFIWLLFLFFRTNFKRLRITRYPLRITLIAAMIYILIHGLVDATYWKNDLSMIFWLIMALSYTTIHLSYSRKTNNLLEEKEKFL</sequence>
<dbReference type="EMBL" id="MHNE01000024">
    <property type="protein sequence ID" value="OGZ38173.1"/>
    <property type="molecule type" value="Genomic_DNA"/>
</dbReference>
<feature type="transmembrane region" description="Helical" evidence="5">
    <location>
        <begin position="208"/>
        <end position="223"/>
    </location>
</feature>
<evidence type="ECO:0000256" key="4">
    <source>
        <dbReference type="ARBA" id="ARBA00023136"/>
    </source>
</evidence>
<keyword evidence="2 5" id="KW-0812">Transmembrane</keyword>
<proteinExistence type="predicted"/>
<evidence type="ECO:0000256" key="3">
    <source>
        <dbReference type="ARBA" id="ARBA00022989"/>
    </source>
</evidence>
<feature type="transmembrane region" description="Helical" evidence="5">
    <location>
        <begin position="383"/>
        <end position="400"/>
    </location>
</feature>
<organism evidence="7 8">
    <name type="scientific">Candidatus Portnoybacteria bacterium RIFCSPLOWO2_01_FULL_43_11</name>
    <dbReference type="NCBI Taxonomy" id="1802000"/>
    <lineage>
        <taxon>Bacteria</taxon>
        <taxon>Candidatus Portnoyibacteriota</taxon>
    </lineage>
</organism>
<keyword evidence="3 5" id="KW-1133">Transmembrane helix</keyword>
<dbReference type="GO" id="GO:0016020">
    <property type="term" value="C:membrane"/>
    <property type="evidence" value="ECO:0007669"/>
    <property type="project" value="UniProtKB-SubCell"/>
</dbReference>
<dbReference type="InterPro" id="IPR051533">
    <property type="entry name" value="WaaL-like"/>
</dbReference>
<accession>A0A1G2FJE3</accession>
<feature type="transmembrane region" description="Helical" evidence="5">
    <location>
        <begin position="316"/>
        <end position="340"/>
    </location>
</feature>
<gene>
    <name evidence="7" type="ORF">A3A94_00375</name>
</gene>
<evidence type="ECO:0000256" key="2">
    <source>
        <dbReference type="ARBA" id="ARBA00022692"/>
    </source>
</evidence>
<dbReference type="STRING" id="1802000.A3A94_00375"/>
<evidence type="ECO:0000256" key="1">
    <source>
        <dbReference type="ARBA" id="ARBA00004141"/>
    </source>
</evidence>
<feature type="domain" description="O-antigen ligase-related" evidence="6">
    <location>
        <begin position="193"/>
        <end position="333"/>
    </location>
</feature>
<dbReference type="PANTHER" id="PTHR37422:SF13">
    <property type="entry name" value="LIPOPOLYSACCHARIDE BIOSYNTHESIS PROTEIN PA4999-RELATED"/>
    <property type="match status" value="1"/>
</dbReference>
<dbReference type="AlphaFoldDB" id="A0A1G2FJE3"/>
<keyword evidence="4 5" id="KW-0472">Membrane</keyword>
<reference evidence="7 8" key="1">
    <citation type="journal article" date="2016" name="Nat. Commun.">
        <title>Thousands of microbial genomes shed light on interconnected biogeochemical processes in an aquifer system.</title>
        <authorList>
            <person name="Anantharaman K."/>
            <person name="Brown C.T."/>
            <person name="Hug L.A."/>
            <person name="Sharon I."/>
            <person name="Castelle C.J."/>
            <person name="Probst A.J."/>
            <person name="Thomas B.C."/>
            <person name="Singh A."/>
            <person name="Wilkins M.J."/>
            <person name="Karaoz U."/>
            <person name="Brodie E.L."/>
            <person name="Williams K.H."/>
            <person name="Hubbard S.S."/>
            <person name="Banfield J.F."/>
        </authorList>
    </citation>
    <scope>NUCLEOTIDE SEQUENCE [LARGE SCALE GENOMIC DNA]</scope>
</reference>
<feature type="transmembrane region" description="Helical" evidence="5">
    <location>
        <begin position="67"/>
        <end position="86"/>
    </location>
</feature>
<evidence type="ECO:0000313" key="8">
    <source>
        <dbReference type="Proteomes" id="UP000178787"/>
    </source>
</evidence>
<name>A0A1G2FJE3_9BACT</name>
<dbReference type="Pfam" id="PF04932">
    <property type="entry name" value="Wzy_C"/>
    <property type="match status" value="1"/>
</dbReference>
<feature type="transmembrane region" description="Helical" evidence="5">
    <location>
        <begin position="5"/>
        <end position="22"/>
    </location>
</feature>
<feature type="transmembrane region" description="Helical" evidence="5">
    <location>
        <begin position="230"/>
        <end position="248"/>
    </location>
</feature>
<feature type="transmembrane region" description="Helical" evidence="5">
    <location>
        <begin position="28"/>
        <end position="47"/>
    </location>
</feature>
<feature type="transmembrane region" description="Helical" evidence="5">
    <location>
        <begin position="352"/>
        <end position="371"/>
    </location>
</feature>
<feature type="transmembrane region" description="Helical" evidence="5">
    <location>
        <begin position="162"/>
        <end position="180"/>
    </location>
</feature>
<comment type="caution">
    <text evidence="7">The sequence shown here is derived from an EMBL/GenBank/DDBJ whole genome shotgun (WGS) entry which is preliminary data.</text>
</comment>
<evidence type="ECO:0000259" key="6">
    <source>
        <dbReference type="Pfam" id="PF04932"/>
    </source>
</evidence>